<name>A0A0R1RWK9_9LACO</name>
<keyword evidence="1" id="KW-0812">Transmembrane</keyword>
<dbReference type="PATRIC" id="fig|1423747.3.peg.695"/>
<dbReference type="Proteomes" id="UP000051264">
    <property type="component" value="Unassembled WGS sequence"/>
</dbReference>
<evidence type="ECO:0000313" key="3">
    <source>
        <dbReference type="Proteomes" id="UP000051264"/>
    </source>
</evidence>
<dbReference type="RefSeq" id="WP_025082516.1">
    <property type="nucleotide sequence ID" value="NZ_AZEX01000018.1"/>
</dbReference>
<dbReference type="eggNOG" id="ENOG5030ARS">
    <property type="taxonomic scope" value="Bacteria"/>
</dbReference>
<evidence type="ECO:0000313" key="2">
    <source>
        <dbReference type="EMBL" id="KRL61463.1"/>
    </source>
</evidence>
<feature type="transmembrane region" description="Helical" evidence="1">
    <location>
        <begin position="82"/>
        <end position="106"/>
    </location>
</feature>
<dbReference type="OrthoDB" id="2326715at2"/>
<organism evidence="2 3">
    <name type="scientific">Latilactobacillus fuchuensis DSM 14340 = JCM 11249</name>
    <dbReference type="NCBI Taxonomy" id="1423747"/>
    <lineage>
        <taxon>Bacteria</taxon>
        <taxon>Bacillati</taxon>
        <taxon>Bacillota</taxon>
        <taxon>Bacilli</taxon>
        <taxon>Lactobacillales</taxon>
        <taxon>Lactobacillaceae</taxon>
        <taxon>Latilactobacillus</taxon>
    </lineage>
</organism>
<dbReference type="EMBL" id="AZEX01000018">
    <property type="protein sequence ID" value="KRL61463.1"/>
    <property type="molecule type" value="Genomic_DNA"/>
</dbReference>
<proteinExistence type="predicted"/>
<protein>
    <submittedName>
        <fullName evidence="2">Uncharacterized protein</fullName>
    </submittedName>
</protein>
<sequence>MKRIIAVFSLICLFALPFVSPYLFDKGMTFAKSHPTSAIQFDAHQQPKVQHKAPSDQSEAHLTAFNQRFEHYFDQLTLSKNALVALITVFTLSILAMLSQPLLAYLGTCHQTTPKKQPAPDKARPKIAAYKHHLLG</sequence>
<accession>A0A0R1RWK9</accession>
<evidence type="ECO:0000256" key="1">
    <source>
        <dbReference type="SAM" id="Phobius"/>
    </source>
</evidence>
<keyword evidence="1" id="KW-0472">Membrane</keyword>
<comment type="caution">
    <text evidence="2">The sequence shown here is derived from an EMBL/GenBank/DDBJ whole genome shotgun (WGS) entry which is preliminary data.</text>
</comment>
<dbReference type="AlphaFoldDB" id="A0A0R1RWK9"/>
<keyword evidence="1" id="KW-1133">Transmembrane helix</keyword>
<reference evidence="2 3" key="1">
    <citation type="journal article" date="2015" name="Genome Announc.">
        <title>Expanding the biotechnology potential of lactobacilli through comparative genomics of 213 strains and associated genera.</title>
        <authorList>
            <person name="Sun Z."/>
            <person name="Harris H.M."/>
            <person name="McCann A."/>
            <person name="Guo C."/>
            <person name="Argimon S."/>
            <person name="Zhang W."/>
            <person name="Yang X."/>
            <person name="Jeffery I.B."/>
            <person name="Cooney J.C."/>
            <person name="Kagawa T.F."/>
            <person name="Liu W."/>
            <person name="Song Y."/>
            <person name="Salvetti E."/>
            <person name="Wrobel A."/>
            <person name="Rasinkangas P."/>
            <person name="Parkhill J."/>
            <person name="Rea M.C."/>
            <person name="O'Sullivan O."/>
            <person name="Ritari J."/>
            <person name="Douillard F.P."/>
            <person name="Paul Ross R."/>
            <person name="Yang R."/>
            <person name="Briner A.E."/>
            <person name="Felis G.E."/>
            <person name="de Vos W.M."/>
            <person name="Barrangou R."/>
            <person name="Klaenhammer T.R."/>
            <person name="Caufield P.W."/>
            <person name="Cui Y."/>
            <person name="Zhang H."/>
            <person name="O'Toole P.W."/>
        </authorList>
    </citation>
    <scope>NUCLEOTIDE SEQUENCE [LARGE SCALE GENOMIC DNA]</scope>
    <source>
        <strain evidence="2 3">DSM 14340</strain>
    </source>
</reference>
<gene>
    <name evidence="2" type="ORF">FC69_GL000680</name>
</gene>